<accession>A0A0A9EB75</accession>
<dbReference type="AlphaFoldDB" id="A0A0A9EB75"/>
<organism evidence="1">
    <name type="scientific">Arundo donax</name>
    <name type="common">Giant reed</name>
    <name type="synonym">Donax arundinaceus</name>
    <dbReference type="NCBI Taxonomy" id="35708"/>
    <lineage>
        <taxon>Eukaryota</taxon>
        <taxon>Viridiplantae</taxon>
        <taxon>Streptophyta</taxon>
        <taxon>Embryophyta</taxon>
        <taxon>Tracheophyta</taxon>
        <taxon>Spermatophyta</taxon>
        <taxon>Magnoliopsida</taxon>
        <taxon>Liliopsida</taxon>
        <taxon>Poales</taxon>
        <taxon>Poaceae</taxon>
        <taxon>PACMAD clade</taxon>
        <taxon>Arundinoideae</taxon>
        <taxon>Arundineae</taxon>
        <taxon>Arundo</taxon>
    </lineage>
</organism>
<evidence type="ECO:0000313" key="1">
    <source>
        <dbReference type="EMBL" id="JAD97999.1"/>
    </source>
</evidence>
<sequence>MAPKQLLRVELNALQEQLVGFVNDEVICRASEYNEL</sequence>
<reference evidence="1" key="2">
    <citation type="journal article" date="2015" name="Data Brief">
        <title>Shoot transcriptome of the giant reed, Arundo donax.</title>
        <authorList>
            <person name="Barrero R.A."/>
            <person name="Guerrero F.D."/>
            <person name="Moolhuijzen P."/>
            <person name="Goolsby J.A."/>
            <person name="Tidwell J."/>
            <person name="Bellgard S.E."/>
            <person name="Bellgard M.I."/>
        </authorList>
    </citation>
    <scope>NUCLEOTIDE SEQUENCE</scope>
    <source>
        <tissue evidence="1">Shoot tissue taken approximately 20 cm above the soil surface</tissue>
    </source>
</reference>
<dbReference type="EMBL" id="GBRH01199896">
    <property type="protein sequence ID" value="JAD97999.1"/>
    <property type="molecule type" value="Transcribed_RNA"/>
</dbReference>
<reference evidence="1" key="1">
    <citation type="submission" date="2014-09" db="EMBL/GenBank/DDBJ databases">
        <authorList>
            <person name="Magalhaes I.L.F."/>
            <person name="Oliveira U."/>
            <person name="Santos F.R."/>
            <person name="Vidigal T.H.D.A."/>
            <person name="Brescovit A.D."/>
            <person name="Santos A.J."/>
        </authorList>
    </citation>
    <scope>NUCLEOTIDE SEQUENCE</scope>
    <source>
        <tissue evidence="1">Shoot tissue taken approximately 20 cm above the soil surface</tissue>
    </source>
</reference>
<proteinExistence type="predicted"/>
<protein>
    <submittedName>
        <fullName evidence="1">Uncharacterized protein</fullName>
    </submittedName>
</protein>
<name>A0A0A9EB75_ARUDO</name>